<evidence type="ECO:0000313" key="3">
    <source>
        <dbReference type="EMBL" id="AQQ59329.1"/>
    </source>
</evidence>
<dbReference type="InterPro" id="IPR011980">
    <property type="entry name" value="CntA-like"/>
</dbReference>
<dbReference type="Pfam" id="PF00496">
    <property type="entry name" value="SBP_bac_5"/>
    <property type="match status" value="1"/>
</dbReference>
<dbReference type="AlphaFoldDB" id="A0A1Q2LFZ8"/>
<feature type="signal peptide" evidence="1">
    <location>
        <begin position="1"/>
        <end position="19"/>
    </location>
</feature>
<dbReference type="EMBL" id="CP019645">
    <property type="protein sequence ID" value="AQQ59329.1"/>
    <property type="molecule type" value="Genomic_DNA"/>
</dbReference>
<dbReference type="GO" id="GO:0020037">
    <property type="term" value="F:heme binding"/>
    <property type="evidence" value="ECO:0007669"/>
    <property type="project" value="InterPro"/>
</dbReference>
<dbReference type="GO" id="GO:0043190">
    <property type="term" value="C:ATP-binding cassette (ABC) transporter complex"/>
    <property type="evidence" value="ECO:0007669"/>
    <property type="project" value="InterPro"/>
</dbReference>
<dbReference type="GO" id="GO:0016151">
    <property type="term" value="F:nickel cation binding"/>
    <property type="evidence" value="ECO:0007669"/>
    <property type="project" value="InterPro"/>
</dbReference>
<protein>
    <submittedName>
        <fullName evidence="3">Nickel ABC transporter substrate-binding protein</fullName>
    </submittedName>
</protein>
<dbReference type="PANTHER" id="PTHR30290:SF37">
    <property type="entry name" value="NICKEL-BINDING PERIPLASMIC PROTEIN"/>
    <property type="match status" value="1"/>
</dbReference>
<accession>A0A1Q2LFZ8</accession>
<reference evidence="3 4" key="1">
    <citation type="submission" date="2017-02" db="EMBL/GenBank/DDBJ databases">
        <title>Whole genome sequencing of Helicobacter bilis strain AAQJH.</title>
        <authorList>
            <person name="Conlan S."/>
            <person name="Thomas P.J."/>
            <person name="Mullikin J."/>
            <person name="Palmore T.N."/>
            <person name="Frank K.M."/>
            <person name="Segre J.A."/>
        </authorList>
    </citation>
    <scope>NUCLEOTIDE SEQUENCE [LARGE SCALE GENOMIC DNA]</scope>
    <source>
        <strain evidence="3 4">AAQJH</strain>
    </source>
</reference>
<proteinExistence type="predicted"/>
<dbReference type="Gene3D" id="3.10.105.10">
    <property type="entry name" value="Dipeptide-binding Protein, Domain 3"/>
    <property type="match status" value="1"/>
</dbReference>
<evidence type="ECO:0000313" key="4">
    <source>
        <dbReference type="Proteomes" id="UP000188298"/>
    </source>
</evidence>
<dbReference type="Proteomes" id="UP000188298">
    <property type="component" value="Chromosome"/>
</dbReference>
<dbReference type="CDD" id="cd08489">
    <property type="entry name" value="PBP2_NikA"/>
    <property type="match status" value="1"/>
</dbReference>
<evidence type="ECO:0000256" key="1">
    <source>
        <dbReference type="SAM" id="SignalP"/>
    </source>
</evidence>
<dbReference type="GO" id="GO:0015833">
    <property type="term" value="P:peptide transport"/>
    <property type="evidence" value="ECO:0007669"/>
    <property type="project" value="TreeGrafter"/>
</dbReference>
<sequence>MYRILLPFLLLCSFHYAFAENILRVAVSQNVGDMNPQGYNLNQLYAQNMIYEGLVKTDSKGNITPSLALSWEIKDSGKSYIFHLRKNVLFSNGEPFNAQAVVKNFQSILKNKARHSWSALVMTIDNVVALDDYAIKLTLKHPYIATLNELALVRPFRFIAPSMIPQDLDLAKNNPKKPIGTGPYMLTDTKVGISNTFSKNPHYWDKEKYNGIYYDTIITKIIIDPNAKLVALKTKQVDMIYGSDSIPIEIFHNIAETKQFQTFVSPPAFTTFLIVNPASKTLQDKNMREALALSIDKAKIIESVYYGYQKEAQFLFNQNLPFTKTKSYTPLTYNKDKAEKILTQMGYTKKSDGYLYKDNKKLQVQLHFIANNPTQKAIATIMQAQLKDIGIFLELIPNEITMYRKKQTQGQFELCFSQTWGVPYEPFTFINSMRHKGHADYMAQVALPKTDSINKDSIDKAIKTLIESPYDIYADSKKIDLNKAQENLTKQTQSFLDMLYSTQIYIPLTYDTNKVVARVGIKGIAPDVRAFEIPFWEFYE</sequence>
<dbReference type="Gene3D" id="3.40.190.10">
    <property type="entry name" value="Periplasmic binding protein-like II"/>
    <property type="match status" value="1"/>
</dbReference>
<dbReference type="InterPro" id="IPR039424">
    <property type="entry name" value="SBP_5"/>
</dbReference>
<feature type="chain" id="PRO_5012501538" evidence="1">
    <location>
        <begin position="20"/>
        <end position="540"/>
    </location>
</feature>
<dbReference type="RefSeq" id="WP_077388383.1">
    <property type="nucleotide sequence ID" value="NZ_CP019645.1"/>
</dbReference>
<keyword evidence="1" id="KW-0732">Signal</keyword>
<dbReference type="GO" id="GO:0030288">
    <property type="term" value="C:outer membrane-bounded periplasmic space"/>
    <property type="evidence" value="ECO:0007669"/>
    <property type="project" value="TreeGrafter"/>
</dbReference>
<dbReference type="GO" id="GO:0015675">
    <property type="term" value="P:nickel cation transport"/>
    <property type="evidence" value="ECO:0007669"/>
    <property type="project" value="InterPro"/>
</dbReference>
<feature type="domain" description="Solute-binding protein family 5" evidence="2">
    <location>
        <begin position="63"/>
        <end position="439"/>
    </location>
</feature>
<dbReference type="SUPFAM" id="SSF53850">
    <property type="entry name" value="Periplasmic binding protein-like II"/>
    <property type="match status" value="1"/>
</dbReference>
<dbReference type="KEGG" id="hbl:XJ32_03625"/>
<gene>
    <name evidence="3" type="ORF">XJ32_03625</name>
</gene>
<dbReference type="InterPro" id="IPR000914">
    <property type="entry name" value="SBP_5_dom"/>
</dbReference>
<dbReference type="GO" id="GO:1904680">
    <property type="term" value="F:peptide transmembrane transporter activity"/>
    <property type="evidence" value="ECO:0007669"/>
    <property type="project" value="TreeGrafter"/>
</dbReference>
<organism evidence="3 4">
    <name type="scientific">Helicobacter bilis</name>
    <dbReference type="NCBI Taxonomy" id="37372"/>
    <lineage>
        <taxon>Bacteria</taxon>
        <taxon>Pseudomonadati</taxon>
        <taxon>Campylobacterota</taxon>
        <taxon>Epsilonproteobacteria</taxon>
        <taxon>Campylobacterales</taxon>
        <taxon>Helicobacteraceae</taxon>
        <taxon>Helicobacter</taxon>
    </lineage>
</organism>
<dbReference type="PANTHER" id="PTHR30290">
    <property type="entry name" value="PERIPLASMIC BINDING COMPONENT OF ABC TRANSPORTER"/>
    <property type="match status" value="1"/>
</dbReference>
<dbReference type="NCBIfam" id="TIGR02294">
    <property type="entry name" value="nickel_nikA"/>
    <property type="match status" value="1"/>
</dbReference>
<evidence type="ECO:0000259" key="2">
    <source>
        <dbReference type="Pfam" id="PF00496"/>
    </source>
</evidence>
<name>A0A1Q2LFZ8_9HELI</name>